<dbReference type="Pfam" id="PF00150">
    <property type="entry name" value="Cellulase"/>
    <property type="match status" value="1"/>
</dbReference>
<dbReference type="OrthoDB" id="9800955at2"/>
<dbReference type="PANTHER" id="PTHR31297">
    <property type="entry name" value="GLUCAN ENDO-1,6-BETA-GLUCOSIDASE B"/>
    <property type="match status" value="1"/>
</dbReference>
<comment type="caution">
    <text evidence="5">The sequence shown here is derived from an EMBL/GenBank/DDBJ whole genome shotgun (WGS) entry which is preliminary data.</text>
</comment>
<sequence length="406" mass="46994">MKKIILVIFLMGVVFLPAICQPKKFISVKGKQIIDINNKPFLIKGTNLGNWLIPEGYMFKFKDISSPKLINEAFNQLIGPDEAKTFWTTYLDNYITEADIHYLKSIGCNSIRVPFNYRMFTNETYLGTTDANRGFRILDRLIGWCKKENLYVILDMHCAPGGQTGDNIDDGDGYPFLFTSAASRKLTVDIWTKIAARYHDEPAVLGYDLLNEPIAHYFNVAELNPYLEPMYKEIVQGIRKVDKNHLVFLGGAQWDSNFKVFGKPFDNKVVYTFHKYWTASTQDVIQDYLNFRDKYNVPIYCGETGENKNDWDEAFRKMLEKNNVGWHFWPYKKMDSESSFITFNKPDGYDAVIEYTEKKRESFEQIRKVAPADRAAIKRALYQMIENSKFANAHPNKAYSDALGLK</sequence>
<evidence type="ECO:0000256" key="1">
    <source>
        <dbReference type="ARBA" id="ARBA00022801"/>
    </source>
</evidence>
<name>A0A1Q5ZTI0_9SPHI</name>
<dbReference type="InterPro" id="IPR018087">
    <property type="entry name" value="Glyco_hydro_5_CS"/>
</dbReference>
<evidence type="ECO:0000256" key="2">
    <source>
        <dbReference type="ARBA" id="ARBA00023295"/>
    </source>
</evidence>
<comment type="similarity">
    <text evidence="3">Belongs to the glycosyl hydrolase 5 (cellulase A) family.</text>
</comment>
<dbReference type="PROSITE" id="PS00659">
    <property type="entry name" value="GLYCOSYL_HYDROL_F5"/>
    <property type="match status" value="1"/>
</dbReference>
<dbReference type="SUPFAM" id="SSF51445">
    <property type="entry name" value="(Trans)glycosidases"/>
    <property type="match status" value="1"/>
</dbReference>
<evidence type="ECO:0000313" key="5">
    <source>
        <dbReference type="EMBL" id="OKS85066.1"/>
    </source>
</evidence>
<dbReference type="Gene3D" id="3.20.20.80">
    <property type="entry name" value="Glycosidases"/>
    <property type="match status" value="1"/>
</dbReference>
<dbReference type="RefSeq" id="WP_083627277.1">
    <property type="nucleotide sequence ID" value="NZ_FPAM01000001.1"/>
</dbReference>
<evidence type="ECO:0000313" key="6">
    <source>
        <dbReference type="Proteomes" id="UP000186720"/>
    </source>
</evidence>
<feature type="domain" description="Glycoside hydrolase family 5" evidence="4">
    <location>
        <begin position="88"/>
        <end position="332"/>
    </location>
</feature>
<dbReference type="GO" id="GO:0005576">
    <property type="term" value="C:extracellular region"/>
    <property type="evidence" value="ECO:0007669"/>
    <property type="project" value="TreeGrafter"/>
</dbReference>
<dbReference type="GO" id="GO:0008422">
    <property type="term" value="F:beta-glucosidase activity"/>
    <property type="evidence" value="ECO:0007669"/>
    <property type="project" value="TreeGrafter"/>
</dbReference>
<dbReference type="PANTHER" id="PTHR31297:SF13">
    <property type="entry name" value="PUTATIVE-RELATED"/>
    <property type="match status" value="1"/>
</dbReference>
<evidence type="ECO:0000256" key="3">
    <source>
        <dbReference type="RuleBase" id="RU361153"/>
    </source>
</evidence>
<dbReference type="STRING" id="1302689.RG47T_0505"/>
<dbReference type="InterPro" id="IPR017853">
    <property type="entry name" value="GH"/>
</dbReference>
<dbReference type="EMBL" id="MPPL01000001">
    <property type="protein sequence ID" value="OKS85066.1"/>
    <property type="molecule type" value="Genomic_DNA"/>
</dbReference>
<organism evidence="5 6">
    <name type="scientific">Mucilaginibacter polytrichastri</name>
    <dbReference type="NCBI Taxonomy" id="1302689"/>
    <lineage>
        <taxon>Bacteria</taxon>
        <taxon>Pseudomonadati</taxon>
        <taxon>Bacteroidota</taxon>
        <taxon>Sphingobacteriia</taxon>
        <taxon>Sphingobacteriales</taxon>
        <taxon>Sphingobacteriaceae</taxon>
        <taxon>Mucilaginibacter</taxon>
    </lineage>
</organism>
<dbReference type="InterPro" id="IPR050386">
    <property type="entry name" value="Glycosyl_hydrolase_5"/>
</dbReference>
<accession>A0A1Q5ZTI0</accession>
<keyword evidence="2 3" id="KW-0326">Glycosidase</keyword>
<dbReference type="InterPro" id="IPR001547">
    <property type="entry name" value="Glyco_hydro_5"/>
</dbReference>
<gene>
    <name evidence="5" type="ORF">RG47T_0505</name>
</gene>
<proteinExistence type="inferred from homology"/>
<keyword evidence="6" id="KW-1185">Reference proteome</keyword>
<protein>
    <recommendedName>
        <fullName evidence="4">Glycoside hydrolase family 5 domain-containing protein</fullName>
    </recommendedName>
</protein>
<evidence type="ECO:0000259" key="4">
    <source>
        <dbReference type="Pfam" id="PF00150"/>
    </source>
</evidence>
<dbReference type="Proteomes" id="UP000186720">
    <property type="component" value="Unassembled WGS sequence"/>
</dbReference>
<dbReference type="AlphaFoldDB" id="A0A1Q5ZTI0"/>
<keyword evidence="1 3" id="KW-0378">Hydrolase</keyword>
<dbReference type="GO" id="GO:0009986">
    <property type="term" value="C:cell surface"/>
    <property type="evidence" value="ECO:0007669"/>
    <property type="project" value="TreeGrafter"/>
</dbReference>
<reference evidence="5 6" key="1">
    <citation type="submission" date="2016-11" db="EMBL/GenBank/DDBJ databases">
        <title>Whole Genome Sequencing of Mucilaginibacter polytrichastri RG4-7(T) isolated from the moss sample.</title>
        <authorList>
            <person name="Li Y."/>
        </authorList>
    </citation>
    <scope>NUCLEOTIDE SEQUENCE [LARGE SCALE GENOMIC DNA]</scope>
    <source>
        <strain evidence="5 6">RG4-7</strain>
    </source>
</reference>
<dbReference type="GO" id="GO:0009251">
    <property type="term" value="P:glucan catabolic process"/>
    <property type="evidence" value="ECO:0007669"/>
    <property type="project" value="TreeGrafter"/>
</dbReference>